<evidence type="ECO:0000313" key="2">
    <source>
        <dbReference type="Proteomes" id="UP000189353"/>
    </source>
</evidence>
<dbReference type="AlphaFoldDB" id="A0A1V3L5F4"/>
<gene>
    <name evidence="1" type="ORF">BKG88_08715</name>
</gene>
<organism evidence="1 2">
    <name type="scientific">Rodentibacter ratti</name>
    <dbReference type="NCBI Taxonomy" id="1906745"/>
    <lineage>
        <taxon>Bacteria</taxon>
        <taxon>Pseudomonadati</taxon>
        <taxon>Pseudomonadota</taxon>
        <taxon>Gammaproteobacteria</taxon>
        <taxon>Pasteurellales</taxon>
        <taxon>Pasteurellaceae</taxon>
        <taxon>Rodentibacter</taxon>
    </lineage>
</organism>
<protein>
    <recommendedName>
        <fullName evidence="3">DUF3800 domain-containing protein</fullName>
    </recommendedName>
</protein>
<accession>A0A1V3L5F4</accession>
<comment type="caution">
    <text evidence="1">The sequence shown here is derived from an EMBL/GenBank/DDBJ whole genome shotgun (WGS) entry which is preliminary data.</text>
</comment>
<sequence>MSHTWHLFCDESGISGKPFYAFGALWIREDNLARFEKEITALRQKHFCTDEIKWQGANSKRYAEFYNDLVRFFFQSNYLFFNCIVVQLAIVNKSFHNGNYETAKQKHFNMLLCNKIARSLYKNRDRRFILSVDDLPFSYHKADEAMHIIANHIIRRKTAIPNAILKLNEVNSKSCHGVQLCDLLLGAVLSGYQKDSSSERKQALSTLIAEHIGWDKLAYDTLDTEKKFNIWYFYDPTKGPRIVQTKETRLKYPLLEKK</sequence>
<reference evidence="1 2" key="1">
    <citation type="submission" date="2016-10" db="EMBL/GenBank/DDBJ databases">
        <title>Rodentibacter gen. nov. and new species.</title>
        <authorList>
            <person name="Christensen H."/>
        </authorList>
    </citation>
    <scope>NUCLEOTIDE SEQUENCE [LARGE SCALE GENOMIC DNA]</scope>
    <source>
        <strain evidence="1 2">Ppn158</strain>
    </source>
</reference>
<evidence type="ECO:0000313" key="1">
    <source>
        <dbReference type="EMBL" id="OOF85177.1"/>
    </source>
</evidence>
<evidence type="ECO:0008006" key="3">
    <source>
        <dbReference type="Google" id="ProtNLM"/>
    </source>
</evidence>
<dbReference type="InterPro" id="IPR024524">
    <property type="entry name" value="DUF3800"/>
</dbReference>
<name>A0A1V3L5F4_9PAST</name>
<dbReference type="Proteomes" id="UP000189353">
    <property type="component" value="Unassembled WGS sequence"/>
</dbReference>
<dbReference type="Pfam" id="PF12686">
    <property type="entry name" value="DUF3800"/>
    <property type="match status" value="1"/>
</dbReference>
<dbReference type="RefSeq" id="WP_077553353.1">
    <property type="nucleotide sequence ID" value="NZ_MLAI01000023.1"/>
</dbReference>
<proteinExistence type="predicted"/>
<dbReference type="OrthoDB" id="9799211at2"/>
<dbReference type="EMBL" id="MLAI01000023">
    <property type="protein sequence ID" value="OOF85177.1"/>
    <property type="molecule type" value="Genomic_DNA"/>
</dbReference>